<protein>
    <submittedName>
        <fullName evidence="1">Uncharacterized protein</fullName>
    </submittedName>
</protein>
<evidence type="ECO:0000313" key="2">
    <source>
        <dbReference type="Proteomes" id="UP001055811"/>
    </source>
</evidence>
<comment type="caution">
    <text evidence="1">The sequence shown here is derived from an EMBL/GenBank/DDBJ whole genome shotgun (WGS) entry which is preliminary data.</text>
</comment>
<dbReference type="Proteomes" id="UP001055811">
    <property type="component" value="Linkage Group LG03"/>
</dbReference>
<name>A0ACB9F2Q4_CICIN</name>
<proteinExistence type="predicted"/>
<sequence length="202" mass="22882">MTIQSSKPQGVGRWLLAHLLGPVQVRVEPQGWPPSVGPTHRRKVRAWQMICILSRFGDQEIVSQVMDCLHTALYRNHMPAVRQYLETFAIYVYLKFPSLVGEQLVLMALSSYVFIAANVILHATKSRHLEELLPPIIPLLTSHHHSLRGFTQLLVYQVLSKLMPTLDGTVSLEKRCFLELKSYLEDNSDCARYVEGINGSSS</sequence>
<gene>
    <name evidence="1" type="ORF">L2E82_15087</name>
</gene>
<dbReference type="EMBL" id="CM042011">
    <property type="protein sequence ID" value="KAI3765063.1"/>
    <property type="molecule type" value="Genomic_DNA"/>
</dbReference>
<keyword evidence="2" id="KW-1185">Reference proteome</keyword>
<evidence type="ECO:0000313" key="1">
    <source>
        <dbReference type="EMBL" id="KAI3765063.1"/>
    </source>
</evidence>
<reference evidence="2" key="1">
    <citation type="journal article" date="2022" name="Mol. Ecol. Resour.">
        <title>The genomes of chicory, endive, great burdock and yacon provide insights into Asteraceae palaeo-polyploidization history and plant inulin production.</title>
        <authorList>
            <person name="Fan W."/>
            <person name="Wang S."/>
            <person name="Wang H."/>
            <person name="Wang A."/>
            <person name="Jiang F."/>
            <person name="Liu H."/>
            <person name="Zhao H."/>
            <person name="Xu D."/>
            <person name="Zhang Y."/>
        </authorList>
    </citation>
    <scope>NUCLEOTIDE SEQUENCE [LARGE SCALE GENOMIC DNA]</scope>
    <source>
        <strain evidence="2">cv. Punajuju</strain>
    </source>
</reference>
<reference evidence="1 2" key="2">
    <citation type="journal article" date="2022" name="Mol. Ecol. Resour.">
        <title>The genomes of chicory, endive, great burdock and yacon provide insights into Asteraceae paleo-polyploidization history and plant inulin production.</title>
        <authorList>
            <person name="Fan W."/>
            <person name="Wang S."/>
            <person name="Wang H."/>
            <person name="Wang A."/>
            <person name="Jiang F."/>
            <person name="Liu H."/>
            <person name="Zhao H."/>
            <person name="Xu D."/>
            <person name="Zhang Y."/>
        </authorList>
    </citation>
    <scope>NUCLEOTIDE SEQUENCE [LARGE SCALE GENOMIC DNA]</scope>
    <source>
        <strain evidence="2">cv. Punajuju</strain>
        <tissue evidence="1">Leaves</tissue>
    </source>
</reference>
<organism evidence="1 2">
    <name type="scientific">Cichorium intybus</name>
    <name type="common">Chicory</name>
    <dbReference type="NCBI Taxonomy" id="13427"/>
    <lineage>
        <taxon>Eukaryota</taxon>
        <taxon>Viridiplantae</taxon>
        <taxon>Streptophyta</taxon>
        <taxon>Embryophyta</taxon>
        <taxon>Tracheophyta</taxon>
        <taxon>Spermatophyta</taxon>
        <taxon>Magnoliopsida</taxon>
        <taxon>eudicotyledons</taxon>
        <taxon>Gunneridae</taxon>
        <taxon>Pentapetalae</taxon>
        <taxon>asterids</taxon>
        <taxon>campanulids</taxon>
        <taxon>Asterales</taxon>
        <taxon>Asteraceae</taxon>
        <taxon>Cichorioideae</taxon>
        <taxon>Cichorieae</taxon>
        <taxon>Cichoriinae</taxon>
        <taxon>Cichorium</taxon>
    </lineage>
</organism>
<accession>A0ACB9F2Q4</accession>